<feature type="signal peptide" evidence="1">
    <location>
        <begin position="1"/>
        <end position="22"/>
    </location>
</feature>
<dbReference type="InterPro" id="IPR024480">
    <property type="entry name" value="DUF3868"/>
</dbReference>
<dbReference type="AlphaFoldDB" id="A0A5B3GE27"/>
<evidence type="ECO:0000256" key="1">
    <source>
        <dbReference type="SAM" id="SignalP"/>
    </source>
</evidence>
<evidence type="ECO:0000313" key="4">
    <source>
        <dbReference type="EMBL" id="KAA2375728.1"/>
    </source>
</evidence>
<evidence type="ECO:0000259" key="2">
    <source>
        <dbReference type="Pfam" id="PF12984"/>
    </source>
</evidence>
<feature type="chain" id="PRO_5033475097" evidence="1">
    <location>
        <begin position="23"/>
        <end position="168"/>
    </location>
</feature>
<name>A0A5B3GE27_9BACT</name>
<evidence type="ECO:0000313" key="3">
    <source>
        <dbReference type="EMBL" id="KAA2371898.1"/>
    </source>
</evidence>
<reference evidence="5 6" key="1">
    <citation type="journal article" date="2019" name="Nat. Med.">
        <title>A library of human gut bacterial isolates paired with longitudinal multiomics data enables mechanistic microbiome research.</title>
        <authorList>
            <person name="Poyet M."/>
            <person name="Groussin M."/>
            <person name="Gibbons S.M."/>
            <person name="Avila-Pacheco J."/>
            <person name="Jiang X."/>
            <person name="Kearney S.M."/>
            <person name="Perrotta A.R."/>
            <person name="Berdy B."/>
            <person name="Zhao S."/>
            <person name="Lieberman T.D."/>
            <person name="Swanson P.K."/>
            <person name="Smith M."/>
            <person name="Roesemann S."/>
            <person name="Alexander J.E."/>
            <person name="Rich S.A."/>
            <person name="Livny J."/>
            <person name="Vlamakis H."/>
            <person name="Clish C."/>
            <person name="Bullock K."/>
            <person name="Deik A."/>
            <person name="Scott J."/>
            <person name="Pierce K.A."/>
            <person name="Xavier R.J."/>
            <person name="Alm E.J."/>
        </authorList>
    </citation>
    <scope>NUCLEOTIDE SEQUENCE [LARGE SCALE GENOMIC DNA]</scope>
    <source>
        <strain evidence="4 5">BIOML-A1</strain>
        <strain evidence="3 6">BIOML-A2</strain>
    </source>
</reference>
<evidence type="ECO:0000313" key="5">
    <source>
        <dbReference type="Proteomes" id="UP000322658"/>
    </source>
</evidence>
<proteinExistence type="predicted"/>
<feature type="domain" description="DUF3868" evidence="2">
    <location>
        <begin position="12"/>
        <end position="100"/>
    </location>
</feature>
<organism evidence="3 6">
    <name type="scientific">Alistipes shahii</name>
    <dbReference type="NCBI Taxonomy" id="328814"/>
    <lineage>
        <taxon>Bacteria</taxon>
        <taxon>Pseudomonadati</taxon>
        <taxon>Bacteroidota</taxon>
        <taxon>Bacteroidia</taxon>
        <taxon>Bacteroidales</taxon>
        <taxon>Rikenellaceae</taxon>
        <taxon>Alistipes</taxon>
    </lineage>
</organism>
<dbReference type="EMBL" id="VVXJ01000013">
    <property type="protein sequence ID" value="KAA2375728.1"/>
    <property type="molecule type" value="Genomic_DNA"/>
</dbReference>
<dbReference type="Proteomes" id="UP000323567">
    <property type="component" value="Unassembled WGS sequence"/>
</dbReference>
<protein>
    <submittedName>
        <fullName evidence="3">DUF3868 domain-containing protein</fullName>
    </submittedName>
</protein>
<accession>A0A5B3GE27</accession>
<dbReference type="Pfam" id="PF12984">
    <property type="entry name" value="DUF3868"/>
    <property type="match status" value="1"/>
</dbReference>
<keyword evidence="1" id="KW-0732">Signal</keyword>
<evidence type="ECO:0000313" key="6">
    <source>
        <dbReference type="Proteomes" id="UP000323567"/>
    </source>
</evidence>
<dbReference type="EMBL" id="VVXK01000001">
    <property type="protein sequence ID" value="KAA2371898.1"/>
    <property type="molecule type" value="Genomic_DNA"/>
</dbReference>
<dbReference type="Proteomes" id="UP000322658">
    <property type="component" value="Unassembled WGS sequence"/>
</dbReference>
<comment type="caution">
    <text evidence="3">The sequence shown here is derived from an EMBL/GenBank/DDBJ whole genome shotgun (WGS) entry which is preliminary data.</text>
</comment>
<sequence>MRPMKKYCFLFVFLVAALSLRAQIVGDVAVTRKVLAERGGELHMVLEISVSRKAVTRSQSWTILPELSTPDRKSVKLFPHILINGRYQQHMQERRRRLSGAYWAERQPYMTINADKKTDQVFRYEMKVPYESWMAGATLVLRMVQTSPGGVRRVFTVDVNGAVDVSRK</sequence>
<gene>
    <name evidence="4" type="ORF">F2Y07_06925</name>
    <name evidence="3" type="ORF">F2Y13_00050</name>
</gene>